<proteinExistence type="predicted"/>
<dbReference type="InterPro" id="IPR002591">
    <property type="entry name" value="Phosphodiest/P_Trfase"/>
</dbReference>
<organism evidence="1">
    <name type="scientific">Caldithrix abyssi</name>
    <dbReference type="NCBI Taxonomy" id="187145"/>
    <lineage>
        <taxon>Bacteria</taxon>
        <taxon>Pseudomonadati</taxon>
        <taxon>Calditrichota</taxon>
        <taxon>Calditrichia</taxon>
        <taxon>Calditrichales</taxon>
        <taxon>Calditrichaceae</taxon>
        <taxon>Caldithrix</taxon>
    </lineage>
</organism>
<dbReference type="Pfam" id="PF01663">
    <property type="entry name" value="Phosphodiest"/>
    <property type="match status" value="1"/>
</dbReference>
<sequence length="390" mass="44653">MKRLLWSLLLLGSLALARPYILLISWDGFRWDYPDRGDFPALRYMEEHGVRAESLQPVFPSKTFPNHYSLVTGMYPAHHGILFNRFTDPANGKRFSTKRPYKNALFSTDWYRGEPVWVTARKNGLKTASVFWVGTEVDDAGRRPDYFEFYDHYMPHDSRIARVMAHLQRPPAERPRFISLYFSDTDDAGHDFGPQSDEVTRAIARLDSSLGKIVQGIKDIGLADSVNIILVSDHGMTATSPQRVVRMDSLLHGLKFTVNGSAQVASLLGDEKTMEEIESRLREHERGFRLYRREDIPAYFHLKGHRAIGPLLLVADPGWYMQMKFPLQSRGAHGYDNRFLDMHGIFLAMGPAFKQNYRSGMLRNIDLYPLMCRILNIKPSTGIDGNLINI</sequence>
<protein>
    <submittedName>
        <fullName evidence="1">Alkaline phosphatase family protein</fullName>
    </submittedName>
</protein>
<dbReference type="PANTHER" id="PTHR10151:SF120">
    <property type="entry name" value="BIS(5'-ADENOSYL)-TRIPHOSPHATASE"/>
    <property type="match status" value="1"/>
</dbReference>
<dbReference type="Gene3D" id="3.30.1360.180">
    <property type="match status" value="1"/>
</dbReference>
<gene>
    <name evidence="1" type="ORF">ENJ15_04945</name>
</gene>
<feature type="non-terminal residue" evidence="1">
    <location>
        <position position="390"/>
    </location>
</feature>
<dbReference type="AlphaFoldDB" id="A0A7V5RPQ2"/>
<dbReference type="EMBL" id="DRLI01000187">
    <property type="protein sequence ID" value="HHM02339.1"/>
    <property type="molecule type" value="Genomic_DNA"/>
</dbReference>
<reference evidence="1" key="1">
    <citation type="journal article" date="2020" name="mSystems">
        <title>Genome- and Community-Level Interaction Insights into Carbon Utilization and Element Cycling Functions of Hydrothermarchaeota in Hydrothermal Sediment.</title>
        <authorList>
            <person name="Zhou Z."/>
            <person name="Liu Y."/>
            <person name="Xu W."/>
            <person name="Pan J."/>
            <person name="Luo Z.H."/>
            <person name="Li M."/>
        </authorList>
    </citation>
    <scope>NUCLEOTIDE SEQUENCE [LARGE SCALE GENOMIC DNA]</scope>
    <source>
        <strain evidence="1">HyVt-460</strain>
    </source>
</reference>
<dbReference type="SUPFAM" id="SSF53649">
    <property type="entry name" value="Alkaline phosphatase-like"/>
    <property type="match status" value="1"/>
</dbReference>
<accession>A0A7V5RPQ2</accession>
<dbReference type="CDD" id="cd16018">
    <property type="entry name" value="Enpp"/>
    <property type="match status" value="1"/>
</dbReference>
<dbReference type="Proteomes" id="UP000885771">
    <property type="component" value="Unassembled WGS sequence"/>
</dbReference>
<name>A0A7V5RPQ2_CALAY</name>
<dbReference type="GO" id="GO:0016787">
    <property type="term" value="F:hydrolase activity"/>
    <property type="evidence" value="ECO:0007669"/>
    <property type="project" value="UniProtKB-ARBA"/>
</dbReference>
<dbReference type="InterPro" id="IPR017850">
    <property type="entry name" value="Alkaline_phosphatase_core_sf"/>
</dbReference>
<comment type="caution">
    <text evidence="1">The sequence shown here is derived from an EMBL/GenBank/DDBJ whole genome shotgun (WGS) entry which is preliminary data.</text>
</comment>
<dbReference type="PANTHER" id="PTHR10151">
    <property type="entry name" value="ECTONUCLEOTIDE PYROPHOSPHATASE/PHOSPHODIESTERASE"/>
    <property type="match status" value="1"/>
</dbReference>
<dbReference type="Gene3D" id="3.40.720.10">
    <property type="entry name" value="Alkaline Phosphatase, subunit A"/>
    <property type="match status" value="1"/>
</dbReference>
<evidence type="ECO:0000313" key="1">
    <source>
        <dbReference type="EMBL" id="HHM02339.1"/>
    </source>
</evidence>